<feature type="region of interest" description="Disordered" evidence="5">
    <location>
        <begin position="802"/>
        <end position="839"/>
    </location>
</feature>
<evidence type="ECO:0000256" key="4">
    <source>
        <dbReference type="ARBA" id="ARBA00023242"/>
    </source>
</evidence>
<keyword evidence="7" id="KW-0378">Hydrolase</keyword>
<dbReference type="OrthoDB" id="6379255at2759"/>
<feature type="compositionally biased region" description="Low complexity" evidence="5">
    <location>
        <begin position="215"/>
        <end position="235"/>
    </location>
</feature>
<feature type="region of interest" description="Disordered" evidence="5">
    <location>
        <begin position="14"/>
        <end position="42"/>
    </location>
</feature>
<evidence type="ECO:0000259" key="6">
    <source>
        <dbReference type="SMART" id="SM00592"/>
    </source>
</evidence>
<dbReference type="Pfam" id="PF07533">
    <property type="entry name" value="BRK"/>
    <property type="match status" value="1"/>
</dbReference>
<dbReference type="GO" id="GO:0005634">
    <property type="term" value="C:nucleus"/>
    <property type="evidence" value="ECO:0007669"/>
    <property type="project" value="UniProtKB-SubCell"/>
</dbReference>
<feature type="compositionally biased region" description="Basic and acidic residues" evidence="5">
    <location>
        <begin position="908"/>
        <end position="936"/>
    </location>
</feature>
<feature type="region of interest" description="Disordered" evidence="5">
    <location>
        <begin position="442"/>
        <end position="470"/>
    </location>
</feature>
<evidence type="ECO:0000256" key="1">
    <source>
        <dbReference type="ARBA" id="ARBA00004123"/>
    </source>
</evidence>
<feature type="region of interest" description="Disordered" evidence="5">
    <location>
        <begin position="187"/>
        <end position="240"/>
    </location>
</feature>
<name>A0A5N5TKB5_9CRUS</name>
<keyword evidence="8" id="KW-1185">Reference proteome</keyword>
<dbReference type="SMART" id="SM00592">
    <property type="entry name" value="BRK"/>
    <property type="match status" value="1"/>
</dbReference>
<feature type="compositionally biased region" description="Basic and acidic residues" evidence="5">
    <location>
        <begin position="187"/>
        <end position="210"/>
    </location>
</feature>
<reference evidence="7 8" key="1">
    <citation type="journal article" date="2019" name="PLoS Biol.">
        <title>Sex chromosomes control vertical transmission of feminizing Wolbachia symbionts in an isopod.</title>
        <authorList>
            <person name="Becking T."/>
            <person name="Chebbi M.A."/>
            <person name="Giraud I."/>
            <person name="Moumen B."/>
            <person name="Laverre T."/>
            <person name="Caubet Y."/>
            <person name="Peccoud J."/>
            <person name="Gilbert C."/>
            <person name="Cordaux R."/>
        </authorList>
    </citation>
    <scope>NUCLEOTIDE SEQUENCE [LARGE SCALE GENOMIC DNA]</scope>
    <source>
        <strain evidence="7">ANa2</strain>
        <tissue evidence="7">Whole body excluding digestive tract and cuticle</tissue>
    </source>
</reference>
<keyword evidence="7" id="KW-0347">Helicase</keyword>
<comment type="subcellular location">
    <subcellularLocation>
        <location evidence="1">Nucleus</location>
    </subcellularLocation>
</comment>
<dbReference type="GO" id="GO:0004386">
    <property type="term" value="F:helicase activity"/>
    <property type="evidence" value="ECO:0007669"/>
    <property type="project" value="UniProtKB-KW"/>
</dbReference>
<dbReference type="GO" id="GO:0003677">
    <property type="term" value="F:DNA binding"/>
    <property type="evidence" value="ECO:0007669"/>
    <property type="project" value="UniProtKB-KW"/>
</dbReference>
<keyword evidence="2" id="KW-0805">Transcription regulation</keyword>
<keyword evidence="7" id="KW-0238">DNA-binding</keyword>
<feature type="region of interest" description="Disordered" evidence="5">
    <location>
        <begin position="885"/>
        <end position="936"/>
    </location>
</feature>
<evidence type="ECO:0000256" key="3">
    <source>
        <dbReference type="ARBA" id="ARBA00023163"/>
    </source>
</evidence>
<feature type="compositionally biased region" description="Basic and acidic residues" evidence="5">
    <location>
        <begin position="283"/>
        <end position="301"/>
    </location>
</feature>
<gene>
    <name evidence="7" type="primary">Chd7</name>
    <name evidence="7" type="ORF">Anas_02471</name>
</gene>
<evidence type="ECO:0000313" key="7">
    <source>
        <dbReference type="EMBL" id="KAB7506592.1"/>
    </source>
</evidence>
<dbReference type="AlphaFoldDB" id="A0A5N5TKB5"/>
<feature type="compositionally biased region" description="Low complexity" evidence="5">
    <location>
        <begin position="802"/>
        <end position="812"/>
    </location>
</feature>
<dbReference type="SUPFAM" id="SSF160481">
    <property type="entry name" value="BRK domain-like"/>
    <property type="match status" value="1"/>
</dbReference>
<dbReference type="EMBL" id="SEYY01000734">
    <property type="protein sequence ID" value="KAB7506592.1"/>
    <property type="molecule type" value="Genomic_DNA"/>
</dbReference>
<keyword evidence="7" id="KW-0067">ATP-binding</keyword>
<feature type="region of interest" description="Disordered" evidence="5">
    <location>
        <begin position="256"/>
        <end position="275"/>
    </location>
</feature>
<dbReference type="Proteomes" id="UP000326759">
    <property type="component" value="Unassembled WGS sequence"/>
</dbReference>
<protein>
    <submittedName>
        <fullName evidence="7">Chromodomain-helicase-DNA-binding protein 7</fullName>
    </submittedName>
</protein>
<evidence type="ECO:0000256" key="5">
    <source>
        <dbReference type="SAM" id="MobiDB-lite"/>
    </source>
</evidence>
<dbReference type="InterPro" id="IPR037259">
    <property type="entry name" value="BRK_sf"/>
</dbReference>
<proteinExistence type="predicted"/>
<keyword evidence="4" id="KW-0539">Nucleus</keyword>
<feature type="region of interest" description="Disordered" evidence="5">
    <location>
        <begin position="280"/>
        <end position="326"/>
    </location>
</feature>
<feature type="compositionally biased region" description="Low complexity" evidence="5">
    <location>
        <begin position="559"/>
        <end position="569"/>
    </location>
</feature>
<feature type="domain" description="BRK" evidence="6">
    <location>
        <begin position="370"/>
        <end position="414"/>
    </location>
</feature>
<feature type="compositionally biased region" description="Low complexity" evidence="5">
    <location>
        <begin position="259"/>
        <end position="275"/>
    </location>
</feature>
<accession>A0A5N5TKB5</accession>
<feature type="compositionally biased region" description="Basic and acidic residues" evidence="5">
    <location>
        <begin position="543"/>
        <end position="553"/>
    </location>
</feature>
<comment type="caution">
    <text evidence="7">The sequence shown here is derived from an EMBL/GenBank/DDBJ whole genome shotgun (WGS) entry which is preliminary data.</text>
</comment>
<sequence>MYAVEHKKWPVPIDFQSVDPDLQGGSKCDTPPSAPSTPTGHLPQEIFLLETERKRRRQMEDVERAHLQAMLHPNLHHNLALNKIPHSTAAVAAAAAAAALGLNPSSIRQLMEPSEHDKKAQQQLADSHTRALRQLQALQGSLDLTIKPVSSHSVDMNSAANFLNKRGPGRPRLDDPAVLRAMVSGADKRRLCESPHDKPPQDRKRRKLDDIVLGLSSSKGKSSDALSDLSSYKDSNNPLTLLKGSSVTLLTNREKSHMTSSVSTPKLSSSISITPTSLCKIPSEAKNDSHTPNKSGEKDSGNKPGLVKSSDLPPGISLPPGIELYRPTDSTKVDKWLEQHQDLLGESKSSTRETKRRKIDFASLDWNQLSGDEHIPVINTSSGQKLSSSEAPKLKHLAQWLMEHPNYDVDPQWAESKKEISTPSTGSISEFQKRLLAGEKKTNINRSQSFSSSSTTVTTTASSGSSSKSALDPRHLLQGLDLKNPVTLAALSSLDPKILTSLDPKLLLGLDPKLLGIDPKHITFDTKHMGMRDSKHINADLMKHQESKPDKKPSPAPSPSSKSSDPKPSTSHGIDPKLIGLDPKLLAGLDPKLLQSIDPKILGLGLDPKTLGLDPKLFGGLDPKLLGGIDPKHLGFDPKQFLGGIDPKLLNSLGLGLDSKGLTGIDPKYLAGMTGLDPMMMMGFGGLPGIASLGLANPLLAGLPGFGLPGIPSISGTSKSKENQRNAAAAAAAAVAASQANLFSGMFGGAGAAAAAAAAGLMYPPLGLGGLGGFQLPQMSVAQSTALLNGFSPSITATAGSSKLQTSLSSSSSKRHLGSEREREKVKELMKSGLSKEERHLLKQMKAERLARVDPRTTVQSHEAMLANHLNQLSALGQIDLSVRPVSSASNSGSGNLPDATESSRVLKSSEKSERRKSEKHEDDEKDTNKVKESTS</sequence>
<keyword evidence="7" id="KW-0547">Nucleotide-binding</keyword>
<evidence type="ECO:0000256" key="2">
    <source>
        <dbReference type="ARBA" id="ARBA00023015"/>
    </source>
</evidence>
<feature type="region of interest" description="Disordered" evidence="5">
    <location>
        <begin position="543"/>
        <end position="577"/>
    </location>
</feature>
<feature type="compositionally biased region" description="Low complexity" evidence="5">
    <location>
        <begin position="447"/>
        <end position="469"/>
    </location>
</feature>
<keyword evidence="3" id="KW-0804">Transcription</keyword>
<evidence type="ECO:0000313" key="8">
    <source>
        <dbReference type="Proteomes" id="UP000326759"/>
    </source>
</evidence>
<feature type="compositionally biased region" description="Basic and acidic residues" evidence="5">
    <location>
        <begin position="817"/>
        <end position="839"/>
    </location>
</feature>
<organism evidence="7 8">
    <name type="scientific">Armadillidium nasatum</name>
    <dbReference type="NCBI Taxonomy" id="96803"/>
    <lineage>
        <taxon>Eukaryota</taxon>
        <taxon>Metazoa</taxon>
        <taxon>Ecdysozoa</taxon>
        <taxon>Arthropoda</taxon>
        <taxon>Crustacea</taxon>
        <taxon>Multicrustacea</taxon>
        <taxon>Malacostraca</taxon>
        <taxon>Eumalacostraca</taxon>
        <taxon>Peracarida</taxon>
        <taxon>Isopoda</taxon>
        <taxon>Oniscidea</taxon>
        <taxon>Crinocheta</taxon>
        <taxon>Armadillidiidae</taxon>
        <taxon>Armadillidium</taxon>
    </lineage>
</organism>
<feature type="compositionally biased region" description="Polar residues" evidence="5">
    <location>
        <begin position="885"/>
        <end position="895"/>
    </location>
</feature>
<dbReference type="InterPro" id="IPR006576">
    <property type="entry name" value="BRK_domain"/>
</dbReference>
<dbReference type="Gene3D" id="3.40.5.120">
    <property type="match status" value="1"/>
</dbReference>